<dbReference type="AlphaFoldDB" id="A0A0U5H431"/>
<name>A0A0U5H431_9EURY</name>
<dbReference type="KEGG" id="hhb:Hhub_2358"/>
<dbReference type="EMBL" id="LN831302">
    <property type="protein sequence ID" value="CQH56272.1"/>
    <property type="molecule type" value="Genomic_DNA"/>
</dbReference>
<dbReference type="Proteomes" id="UP000066737">
    <property type="component" value="Chromosome I"/>
</dbReference>
<evidence type="ECO:0000313" key="2">
    <source>
        <dbReference type="EMBL" id="CQH56272.1"/>
    </source>
</evidence>
<feature type="domain" description="Ig-like" evidence="1">
    <location>
        <begin position="44"/>
        <end position="120"/>
    </location>
</feature>
<dbReference type="Pfam" id="PF25942">
    <property type="entry name" value="Ig_halo"/>
    <property type="match status" value="1"/>
</dbReference>
<keyword evidence="3" id="KW-1185">Reference proteome</keyword>
<dbReference type="PROSITE" id="PS51257">
    <property type="entry name" value="PROKAR_LIPOPROTEIN"/>
    <property type="match status" value="1"/>
</dbReference>
<reference evidence="3" key="1">
    <citation type="journal article" date="2016" name="Environ. Microbiol.">
        <title>The complete genome of a viable archaeum isolated from 123-million-year-old rock salt.</title>
        <authorList>
            <person name="Jaakkola S.T."/>
            <person name="Pfeiffer F."/>
            <person name="Ravantti J.J."/>
            <person name="Guo Q."/>
            <person name="Liu Y."/>
            <person name="Chen X."/>
            <person name="Ma H."/>
            <person name="Yang C."/>
            <person name="Oksanen H.M."/>
            <person name="Bamford D.H."/>
        </authorList>
    </citation>
    <scope>NUCLEOTIDE SEQUENCE</scope>
    <source>
        <strain evidence="3">JI20-1</strain>
    </source>
</reference>
<evidence type="ECO:0000313" key="3">
    <source>
        <dbReference type="Proteomes" id="UP000066737"/>
    </source>
</evidence>
<dbReference type="RefSeq" id="WP_059056764.1">
    <property type="nucleotide sequence ID" value="NZ_CEML01000001.1"/>
</dbReference>
<gene>
    <name evidence="2" type="ORF">HHUB_2358</name>
</gene>
<organism evidence="2 3">
    <name type="scientific">Halobacterium hubeiense</name>
    <dbReference type="NCBI Taxonomy" id="1407499"/>
    <lineage>
        <taxon>Archaea</taxon>
        <taxon>Methanobacteriati</taxon>
        <taxon>Methanobacteriota</taxon>
        <taxon>Stenosarchaea group</taxon>
        <taxon>Halobacteria</taxon>
        <taxon>Halobacteriales</taxon>
        <taxon>Halobacteriaceae</taxon>
        <taxon>Halobacterium</taxon>
    </lineage>
</organism>
<sequence>MDSRGKRVLLAAAVAALAATAGCSALGFGSSATTTLLVVNDDETSHDVTVKVLNDGAAVYSENATVGAETDAELPAFEGSGTYTVAVTVDGETTEQSYEFTGDDDTVSVGVGNDATVTVGG</sequence>
<accession>A0A0U5H431</accession>
<proteinExistence type="predicted"/>
<dbReference type="GeneID" id="91109810"/>
<evidence type="ECO:0000259" key="1">
    <source>
        <dbReference type="Pfam" id="PF25942"/>
    </source>
</evidence>
<dbReference type="STRING" id="1407499.HHUB_2358"/>
<protein>
    <recommendedName>
        <fullName evidence="1">Ig-like domain-containing protein</fullName>
    </recommendedName>
</protein>
<dbReference type="InterPro" id="IPR058929">
    <property type="entry name" value="Ig_halo"/>
</dbReference>
<dbReference type="OrthoDB" id="252984at2157"/>